<sequence length="118" mass="12267">MARFDHVDSAIGIVRAPYDANIDQADWDTVIGVGINAVGHAVKGSGQTGVVGVAVPGRTVYRAGQICDIMQKGDIVDVEGLAAGTKYYVSAAGELTTTDTDTYVGYTVEADRLVVAGF</sequence>
<proteinExistence type="predicted"/>
<organism evidence="1 2">
    <name type="scientific">Microbacterium phage AnnaSerena</name>
    <dbReference type="NCBI Taxonomy" id="2201432"/>
    <lineage>
        <taxon>Viruses</taxon>
        <taxon>Duplodnaviria</taxon>
        <taxon>Heunggongvirae</taxon>
        <taxon>Uroviricota</taxon>
        <taxon>Caudoviricetes</taxon>
        <taxon>Krampusvirus</taxon>
        <taxon>Krampusvirus krampus</taxon>
    </lineage>
</organism>
<gene>
    <name evidence="1" type="primary">17</name>
    <name evidence="1" type="ORF">SEA_ANNASERENA_17</name>
</gene>
<dbReference type="Proteomes" id="UP000251068">
    <property type="component" value="Segment"/>
</dbReference>
<name>A0A2Z4Q4L3_9CAUD</name>
<evidence type="ECO:0000313" key="2">
    <source>
        <dbReference type="Proteomes" id="UP000251068"/>
    </source>
</evidence>
<evidence type="ECO:0008006" key="3">
    <source>
        <dbReference type="Google" id="ProtNLM"/>
    </source>
</evidence>
<reference evidence="1 2" key="1">
    <citation type="submission" date="2018-04" db="EMBL/GenBank/DDBJ databases">
        <authorList>
            <person name="Harrington T."/>
            <person name="Washburn E."/>
            <person name="Bricker J."/>
            <person name="McKinney A."/>
            <person name="Betsko A.J."/>
            <person name="Garlena R.A."/>
            <person name="Russell D.A."/>
            <person name="Pope W.A."/>
            <person name="Jacobs-Sera D."/>
            <person name="Hatfull G.F."/>
        </authorList>
    </citation>
    <scope>NUCLEOTIDE SEQUENCE [LARGE SCALE GENOMIC DNA]</scope>
</reference>
<accession>A0A2Z4Q4L3</accession>
<evidence type="ECO:0000313" key="1">
    <source>
        <dbReference type="EMBL" id="AWY04473.1"/>
    </source>
</evidence>
<protein>
    <recommendedName>
        <fullName evidence="3">Minor capsid protein</fullName>
    </recommendedName>
</protein>
<dbReference type="EMBL" id="MH271292">
    <property type="protein sequence ID" value="AWY04473.1"/>
    <property type="molecule type" value="Genomic_DNA"/>
</dbReference>